<evidence type="ECO:0008006" key="5">
    <source>
        <dbReference type="Google" id="ProtNLM"/>
    </source>
</evidence>
<feature type="region of interest" description="Disordered" evidence="2">
    <location>
        <begin position="125"/>
        <end position="149"/>
    </location>
</feature>
<dbReference type="GO" id="GO:0070181">
    <property type="term" value="F:small ribosomal subunit rRNA binding"/>
    <property type="evidence" value="ECO:0007669"/>
    <property type="project" value="TreeGrafter"/>
</dbReference>
<reference evidence="3" key="2">
    <citation type="submission" date="2023-06" db="EMBL/GenBank/DDBJ databases">
        <authorList>
            <person name="Ma L."/>
            <person name="Liu K.-W."/>
            <person name="Li Z."/>
            <person name="Hsiao Y.-Y."/>
            <person name="Qi Y."/>
            <person name="Fu T."/>
            <person name="Tang G."/>
            <person name="Zhang D."/>
            <person name="Sun W.-H."/>
            <person name="Liu D.-K."/>
            <person name="Li Y."/>
            <person name="Chen G.-Z."/>
            <person name="Liu X.-D."/>
            <person name="Liao X.-Y."/>
            <person name="Jiang Y.-T."/>
            <person name="Yu X."/>
            <person name="Hao Y."/>
            <person name="Huang J."/>
            <person name="Zhao X.-W."/>
            <person name="Ke S."/>
            <person name="Chen Y.-Y."/>
            <person name="Wu W.-L."/>
            <person name="Hsu J.-L."/>
            <person name="Lin Y.-F."/>
            <person name="Huang M.-D."/>
            <person name="Li C.-Y."/>
            <person name="Huang L."/>
            <person name="Wang Z.-W."/>
            <person name="Zhao X."/>
            <person name="Zhong W.-Y."/>
            <person name="Peng D.-H."/>
            <person name="Ahmad S."/>
            <person name="Lan S."/>
            <person name="Zhang J.-S."/>
            <person name="Tsai W.-C."/>
            <person name="Van De Peer Y."/>
            <person name="Liu Z.-J."/>
        </authorList>
    </citation>
    <scope>NUCLEOTIDE SEQUENCE</scope>
    <source>
        <strain evidence="3">SCP</strain>
        <tissue evidence="3">Leaves</tissue>
    </source>
</reference>
<comment type="caution">
    <text evidence="3">The sequence shown here is derived from an EMBL/GenBank/DDBJ whole genome shotgun (WGS) entry which is preliminary data.</text>
</comment>
<sequence>MPLYECMLLMKPTVEKVALIDLVAQVGRHAYRRNGVITDIKSFSWVFLGYAIKKRDGRYYKGQLMQMTMMAPPSFNKELHYLNKEDQLLRWLLVKHRNTIYGLDFLNDEDGKRDLLNYPRVGLYNMKDHDEDDGDEDEDEYAEGMEETK</sequence>
<evidence type="ECO:0000256" key="1">
    <source>
        <dbReference type="ARBA" id="ARBA00009512"/>
    </source>
</evidence>
<evidence type="ECO:0000313" key="3">
    <source>
        <dbReference type="EMBL" id="KAK1277301.1"/>
    </source>
</evidence>
<keyword evidence="4" id="KW-1185">Reference proteome</keyword>
<dbReference type="InterPro" id="IPR014717">
    <property type="entry name" value="Transl_elong_EF1B/ribsomal_bS6"/>
</dbReference>
<dbReference type="InterPro" id="IPR000529">
    <property type="entry name" value="Ribosomal_bS6"/>
</dbReference>
<dbReference type="GO" id="GO:0006412">
    <property type="term" value="P:translation"/>
    <property type="evidence" value="ECO:0007669"/>
    <property type="project" value="InterPro"/>
</dbReference>
<comment type="similarity">
    <text evidence="1">Belongs to the bacterial ribosomal protein bS6 family.</text>
</comment>
<dbReference type="GO" id="GO:0003735">
    <property type="term" value="F:structural constituent of ribosome"/>
    <property type="evidence" value="ECO:0007669"/>
    <property type="project" value="InterPro"/>
</dbReference>
<dbReference type="GO" id="GO:0005737">
    <property type="term" value="C:cytoplasm"/>
    <property type="evidence" value="ECO:0007669"/>
    <property type="project" value="UniProtKB-ARBA"/>
</dbReference>
<protein>
    <recommendedName>
        <fullName evidence="5">Mitochondrial ribosomal protein S6</fullName>
    </recommendedName>
</protein>
<dbReference type="PANTHER" id="PTHR21011">
    <property type="entry name" value="MITOCHONDRIAL 28S RIBOSOMAL PROTEIN S6"/>
    <property type="match status" value="1"/>
</dbReference>
<dbReference type="Pfam" id="PF01250">
    <property type="entry name" value="Ribosomal_S6"/>
    <property type="match status" value="1"/>
</dbReference>
<dbReference type="AlphaFoldDB" id="A0AAV9BKU3"/>
<organism evidence="3 4">
    <name type="scientific">Acorus gramineus</name>
    <name type="common">Dwarf sweet flag</name>
    <dbReference type="NCBI Taxonomy" id="55184"/>
    <lineage>
        <taxon>Eukaryota</taxon>
        <taxon>Viridiplantae</taxon>
        <taxon>Streptophyta</taxon>
        <taxon>Embryophyta</taxon>
        <taxon>Tracheophyta</taxon>
        <taxon>Spermatophyta</taxon>
        <taxon>Magnoliopsida</taxon>
        <taxon>Liliopsida</taxon>
        <taxon>Acoraceae</taxon>
        <taxon>Acorus</taxon>
    </lineage>
</organism>
<dbReference type="CDD" id="cd15465">
    <property type="entry name" value="bS6_mito"/>
    <property type="match status" value="1"/>
</dbReference>
<dbReference type="EMBL" id="JAUJYN010000002">
    <property type="protein sequence ID" value="KAK1277301.1"/>
    <property type="molecule type" value="Genomic_DNA"/>
</dbReference>
<dbReference type="PANTHER" id="PTHR21011:SF1">
    <property type="entry name" value="SMALL RIBOSOMAL SUBUNIT PROTEIN BS6M"/>
    <property type="match status" value="1"/>
</dbReference>
<dbReference type="FunFam" id="3.30.70.60:FF:000012">
    <property type="entry name" value="Translation elongation factor EF1B/ribosomal protein S6 family protein"/>
    <property type="match status" value="1"/>
</dbReference>
<reference evidence="3" key="1">
    <citation type="journal article" date="2023" name="Nat. Commun.">
        <title>Diploid and tetraploid genomes of Acorus and the evolution of monocots.</title>
        <authorList>
            <person name="Ma L."/>
            <person name="Liu K.W."/>
            <person name="Li Z."/>
            <person name="Hsiao Y.Y."/>
            <person name="Qi Y."/>
            <person name="Fu T."/>
            <person name="Tang G.D."/>
            <person name="Zhang D."/>
            <person name="Sun W.H."/>
            <person name="Liu D.K."/>
            <person name="Li Y."/>
            <person name="Chen G.Z."/>
            <person name="Liu X.D."/>
            <person name="Liao X.Y."/>
            <person name="Jiang Y.T."/>
            <person name="Yu X."/>
            <person name="Hao Y."/>
            <person name="Huang J."/>
            <person name="Zhao X.W."/>
            <person name="Ke S."/>
            <person name="Chen Y.Y."/>
            <person name="Wu W.L."/>
            <person name="Hsu J.L."/>
            <person name="Lin Y.F."/>
            <person name="Huang M.D."/>
            <person name="Li C.Y."/>
            <person name="Huang L."/>
            <person name="Wang Z.W."/>
            <person name="Zhao X."/>
            <person name="Zhong W.Y."/>
            <person name="Peng D.H."/>
            <person name="Ahmad S."/>
            <person name="Lan S."/>
            <person name="Zhang J.S."/>
            <person name="Tsai W.C."/>
            <person name="Van de Peer Y."/>
            <person name="Liu Z.J."/>
        </authorList>
    </citation>
    <scope>NUCLEOTIDE SEQUENCE</scope>
    <source>
        <strain evidence="3">SCP</strain>
    </source>
</reference>
<name>A0AAV9BKU3_ACOGR</name>
<dbReference type="Proteomes" id="UP001179952">
    <property type="component" value="Unassembled WGS sequence"/>
</dbReference>
<feature type="compositionally biased region" description="Acidic residues" evidence="2">
    <location>
        <begin position="130"/>
        <end position="149"/>
    </location>
</feature>
<evidence type="ECO:0000313" key="4">
    <source>
        <dbReference type="Proteomes" id="UP001179952"/>
    </source>
</evidence>
<dbReference type="InterPro" id="IPR035980">
    <property type="entry name" value="Ribosomal_bS6_sf"/>
</dbReference>
<dbReference type="Gene3D" id="3.30.70.60">
    <property type="match status" value="1"/>
</dbReference>
<accession>A0AAV9BKU3</accession>
<proteinExistence type="inferred from homology"/>
<dbReference type="GO" id="GO:0005840">
    <property type="term" value="C:ribosome"/>
    <property type="evidence" value="ECO:0007669"/>
    <property type="project" value="InterPro"/>
</dbReference>
<gene>
    <name evidence="3" type="ORF">QJS04_geneDACA003611</name>
</gene>
<dbReference type="SUPFAM" id="SSF54995">
    <property type="entry name" value="Ribosomal protein S6"/>
    <property type="match status" value="1"/>
</dbReference>
<evidence type="ECO:0000256" key="2">
    <source>
        <dbReference type="SAM" id="MobiDB-lite"/>
    </source>
</evidence>